<dbReference type="OrthoDB" id="9799092at2"/>
<proteinExistence type="predicted"/>
<feature type="domain" description="N-acetyltransferase" evidence="1">
    <location>
        <begin position="169"/>
        <end position="312"/>
    </location>
</feature>
<dbReference type="GO" id="GO:0016747">
    <property type="term" value="F:acyltransferase activity, transferring groups other than amino-acyl groups"/>
    <property type="evidence" value="ECO:0007669"/>
    <property type="project" value="InterPro"/>
</dbReference>
<reference evidence="2 3" key="1">
    <citation type="submission" date="2018-11" db="EMBL/GenBank/DDBJ databases">
        <title>Genomes From Bacteria Associated with the Canine Oral Cavity: a Test Case for Automated Genome-Based Taxonomic Assignment.</title>
        <authorList>
            <person name="Coil D.A."/>
            <person name="Jospin G."/>
            <person name="Darling A.E."/>
            <person name="Wallis C."/>
            <person name="Davis I.J."/>
            <person name="Harris S."/>
            <person name="Eisen J.A."/>
            <person name="Holcombe L.J."/>
            <person name="O'Flynn C."/>
        </authorList>
    </citation>
    <scope>NUCLEOTIDE SEQUENCE [LARGE SCALE GENOMIC DNA]</scope>
    <source>
        <strain evidence="2 3">OH887_COT-365</strain>
    </source>
</reference>
<dbReference type="RefSeq" id="WP_124842188.1">
    <property type="nucleotide sequence ID" value="NZ_RQZG01000001.1"/>
</dbReference>
<comment type="caution">
    <text evidence="2">The sequence shown here is derived from an EMBL/GenBank/DDBJ whole genome shotgun (WGS) entry which is preliminary data.</text>
</comment>
<dbReference type="InterPro" id="IPR016181">
    <property type="entry name" value="Acyl_CoA_acyltransferase"/>
</dbReference>
<dbReference type="InterPro" id="IPR000182">
    <property type="entry name" value="GNAT_dom"/>
</dbReference>
<evidence type="ECO:0000313" key="2">
    <source>
        <dbReference type="EMBL" id="RRD07223.1"/>
    </source>
</evidence>
<dbReference type="PROSITE" id="PS51186">
    <property type="entry name" value="GNAT"/>
    <property type="match status" value="2"/>
</dbReference>
<dbReference type="Proteomes" id="UP000280819">
    <property type="component" value="Unassembled WGS sequence"/>
</dbReference>
<evidence type="ECO:0000313" key="3">
    <source>
        <dbReference type="Proteomes" id="UP000280819"/>
    </source>
</evidence>
<dbReference type="AlphaFoldDB" id="A0A3P1TFA3"/>
<organism evidence="2 3">
    <name type="scientific">Arachnia propionica</name>
    <dbReference type="NCBI Taxonomy" id="1750"/>
    <lineage>
        <taxon>Bacteria</taxon>
        <taxon>Bacillati</taxon>
        <taxon>Actinomycetota</taxon>
        <taxon>Actinomycetes</taxon>
        <taxon>Propionibacteriales</taxon>
        <taxon>Propionibacteriaceae</taxon>
        <taxon>Arachnia</taxon>
    </lineage>
</organism>
<protein>
    <submittedName>
        <fullName evidence="2">GNAT family N-acetyltransferase</fullName>
    </submittedName>
</protein>
<dbReference type="CDD" id="cd04301">
    <property type="entry name" value="NAT_SF"/>
    <property type="match status" value="1"/>
</dbReference>
<gene>
    <name evidence="2" type="ORF">EII34_01710</name>
</gene>
<evidence type="ECO:0000259" key="1">
    <source>
        <dbReference type="PROSITE" id="PS51186"/>
    </source>
</evidence>
<name>A0A3P1TFA3_9ACTN</name>
<accession>A0A3P1TFA3</accession>
<dbReference type="Gene3D" id="3.40.630.30">
    <property type="match status" value="1"/>
</dbReference>
<dbReference type="Pfam" id="PF00583">
    <property type="entry name" value="Acetyltransf_1"/>
    <property type="match status" value="1"/>
</dbReference>
<dbReference type="SUPFAM" id="SSF55729">
    <property type="entry name" value="Acyl-CoA N-acyltransferases (Nat)"/>
    <property type="match status" value="1"/>
</dbReference>
<feature type="domain" description="N-acetyltransferase" evidence="1">
    <location>
        <begin position="9"/>
        <end position="163"/>
    </location>
</feature>
<sequence>MDSFVDPHLTWRPLGDQDWEEVARLQTQIAVIDDPLLSTTSELLDSLAPDADRGEAVGGWDDYGSLSAFAWNFIDPEEEGPLVHLLGAVHPTHRHQGIGANLLRWQVEHAIAWRDATHPGQELRLRCVVEGQPGLEQLLLHRGFTLTRCLIDMTRPLHPLPVPVSPAGVEFVPFASELSDPVLDLHRVCFEAPFPRQTWEESLASESFRAHWSVVALRNGEVIGYCLNARVPGIDGDAEQGWCDRLGVTPSERRHGVAEAMLARSMRVMAAEGIESCGISVDVPNRTIAAWLTRTLGYEEADSVVTLERTID</sequence>
<keyword evidence="2" id="KW-0808">Transferase</keyword>
<dbReference type="EMBL" id="RQZG01000001">
    <property type="protein sequence ID" value="RRD07223.1"/>
    <property type="molecule type" value="Genomic_DNA"/>
</dbReference>